<evidence type="ECO:0000256" key="5">
    <source>
        <dbReference type="ARBA" id="ARBA00022989"/>
    </source>
</evidence>
<proteinExistence type="inferred from homology"/>
<dbReference type="RefSeq" id="WP_009449845.1">
    <property type="nucleotide sequence ID" value="NZ_AMSI01000003.1"/>
</dbReference>
<feature type="transmembrane region" description="Helical" evidence="7">
    <location>
        <begin position="290"/>
        <end position="310"/>
    </location>
</feature>
<feature type="transmembrane region" description="Helical" evidence="7">
    <location>
        <begin position="263"/>
        <end position="284"/>
    </location>
</feature>
<evidence type="ECO:0000256" key="3">
    <source>
        <dbReference type="ARBA" id="ARBA00022475"/>
    </source>
</evidence>
<evidence type="ECO:0000313" key="9">
    <source>
        <dbReference type="Proteomes" id="UP000007374"/>
    </source>
</evidence>
<keyword evidence="5 7" id="KW-1133">Transmembrane helix</keyword>
<comment type="subcellular location">
    <subcellularLocation>
        <location evidence="1">Cell membrane</location>
        <topology evidence="1">Multi-pass membrane protein</topology>
    </subcellularLocation>
</comment>
<keyword evidence="6 7" id="KW-0472">Membrane</keyword>
<reference evidence="8 9" key="1">
    <citation type="journal article" date="2012" name="J. Bacteriol.">
        <title>Genome Sequence of Nitratireductor indicus Type Strain C115.</title>
        <authorList>
            <person name="Lai Q."/>
            <person name="Li G."/>
            <person name="Yu Z."/>
            <person name="Shao Z."/>
        </authorList>
    </citation>
    <scope>NUCLEOTIDE SEQUENCE [LARGE SCALE GENOMIC DNA]</scope>
    <source>
        <strain evidence="8 9">C115</strain>
    </source>
</reference>
<evidence type="ECO:0000256" key="2">
    <source>
        <dbReference type="ARBA" id="ARBA00007977"/>
    </source>
</evidence>
<comment type="similarity">
    <text evidence="2">Belongs to the UPF0324 family.</text>
</comment>
<keyword evidence="3" id="KW-1003">Cell membrane</keyword>
<feature type="transmembrane region" description="Helical" evidence="7">
    <location>
        <begin position="105"/>
        <end position="127"/>
    </location>
</feature>
<dbReference type="PANTHER" id="PTHR30106">
    <property type="entry name" value="INNER MEMBRANE PROTEIN YEIH-RELATED"/>
    <property type="match status" value="1"/>
</dbReference>
<feature type="transmembrane region" description="Helical" evidence="7">
    <location>
        <begin position="80"/>
        <end position="99"/>
    </location>
</feature>
<organism evidence="8 9">
    <name type="scientific">Nitratireductor indicus C115</name>
    <dbReference type="NCBI Taxonomy" id="1231190"/>
    <lineage>
        <taxon>Bacteria</taxon>
        <taxon>Pseudomonadati</taxon>
        <taxon>Pseudomonadota</taxon>
        <taxon>Alphaproteobacteria</taxon>
        <taxon>Hyphomicrobiales</taxon>
        <taxon>Phyllobacteriaceae</taxon>
        <taxon>Nitratireductor</taxon>
    </lineage>
</organism>
<feature type="transmembrane region" description="Helical" evidence="7">
    <location>
        <begin position="201"/>
        <end position="221"/>
    </location>
</feature>
<feature type="transmembrane region" description="Helical" evidence="7">
    <location>
        <begin position="21"/>
        <end position="41"/>
    </location>
</feature>
<keyword evidence="9" id="KW-1185">Reference proteome</keyword>
<dbReference type="STRING" id="721133.SAMN05216176_10120"/>
<dbReference type="Proteomes" id="UP000007374">
    <property type="component" value="Unassembled WGS sequence"/>
</dbReference>
<protein>
    <recommendedName>
        <fullName evidence="10">Sulfate exporter family transporter</fullName>
    </recommendedName>
</protein>
<comment type="caution">
    <text evidence="8">The sequence shown here is derived from an EMBL/GenBank/DDBJ whole genome shotgun (WGS) entry which is preliminary data.</text>
</comment>
<feature type="transmembrane region" description="Helical" evidence="7">
    <location>
        <begin position="167"/>
        <end position="189"/>
    </location>
</feature>
<accession>K2N867</accession>
<dbReference type="EMBL" id="AMSI01000003">
    <property type="protein sequence ID" value="EKF43643.1"/>
    <property type="molecule type" value="Genomic_DNA"/>
</dbReference>
<evidence type="ECO:0000256" key="4">
    <source>
        <dbReference type="ARBA" id="ARBA00022692"/>
    </source>
</evidence>
<evidence type="ECO:0000256" key="1">
    <source>
        <dbReference type="ARBA" id="ARBA00004651"/>
    </source>
</evidence>
<dbReference type="AlphaFoldDB" id="K2N867"/>
<gene>
    <name evidence="8" type="ORF">NA8A_06408</name>
</gene>
<dbReference type="eggNOG" id="COG2855">
    <property type="taxonomic scope" value="Bacteria"/>
</dbReference>
<feature type="transmembrane region" description="Helical" evidence="7">
    <location>
        <begin position="233"/>
        <end position="251"/>
    </location>
</feature>
<sequence>MSDISLSSASHPLLQNPIASRIPGILASIAVAALAVAAAWVEEAVFGHAWLEGLVLAILIGAAASTLARRNPVLRPGIDFCAKTVLEVAIVLLGASISVEALGEAGLGLVAGIVAVVALSLAAGYAVSRALGLPPRLATLVACGNSICGNSAIAAAAPVIRAESSEIAASLSFTAFLSILAVLILPVLYVAFGMSAVQSGVFAGLTVYAVPQVLAAAAPAGPVAIQVGTLVKLVRVLMLGPVIFFLGLAFGRQEGNRLPLTKMVPWFIVGFLLMMAMRSLALIPATALPAMQSVSALLTVVAMAALGLTVDMGSVMKSGGRVVTAALLSLACLAAFAVGLIRFLGIA</sequence>
<dbReference type="Pfam" id="PF03601">
    <property type="entry name" value="Cons_hypoth698"/>
    <property type="match status" value="1"/>
</dbReference>
<feature type="transmembrane region" description="Helical" evidence="7">
    <location>
        <begin position="47"/>
        <end position="68"/>
    </location>
</feature>
<dbReference type="GO" id="GO:0005886">
    <property type="term" value="C:plasma membrane"/>
    <property type="evidence" value="ECO:0007669"/>
    <property type="project" value="UniProtKB-SubCell"/>
</dbReference>
<name>K2N867_9HYPH</name>
<dbReference type="PATRIC" id="fig|1231190.3.peg.1352"/>
<dbReference type="OrthoDB" id="5393513at2"/>
<evidence type="ECO:0000313" key="8">
    <source>
        <dbReference type="EMBL" id="EKF43643.1"/>
    </source>
</evidence>
<dbReference type="PANTHER" id="PTHR30106:SF2">
    <property type="entry name" value="UPF0324 INNER MEMBRANE PROTEIN YEIH"/>
    <property type="match status" value="1"/>
</dbReference>
<dbReference type="InterPro" id="IPR018383">
    <property type="entry name" value="UPF0324_pro"/>
</dbReference>
<evidence type="ECO:0008006" key="10">
    <source>
        <dbReference type="Google" id="ProtNLM"/>
    </source>
</evidence>
<feature type="transmembrane region" description="Helical" evidence="7">
    <location>
        <begin position="322"/>
        <end position="344"/>
    </location>
</feature>
<evidence type="ECO:0000256" key="7">
    <source>
        <dbReference type="SAM" id="Phobius"/>
    </source>
</evidence>
<feature type="transmembrane region" description="Helical" evidence="7">
    <location>
        <begin position="139"/>
        <end position="161"/>
    </location>
</feature>
<keyword evidence="4 7" id="KW-0812">Transmembrane</keyword>
<evidence type="ECO:0000256" key="6">
    <source>
        <dbReference type="ARBA" id="ARBA00023136"/>
    </source>
</evidence>